<dbReference type="EMBL" id="CP019454">
    <property type="protein sequence ID" value="AUW94321.1"/>
    <property type="molecule type" value="Genomic_DNA"/>
</dbReference>
<evidence type="ECO:0000256" key="3">
    <source>
        <dbReference type="ARBA" id="ARBA00022679"/>
    </source>
</evidence>
<gene>
    <name evidence="9" type="ORF">BXT84_10540</name>
</gene>
<feature type="transmembrane region" description="Helical" evidence="8">
    <location>
        <begin position="7"/>
        <end position="29"/>
    </location>
</feature>
<dbReference type="Pfam" id="PF09594">
    <property type="entry name" value="GT87"/>
    <property type="match status" value="1"/>
</dbReference>
<sequence length="460" mass="52523">MRAPLNNIFLWLTYFFFWGALCHFIWAFYQVSDFSISYVQHVKPDFLWFYFSFRDILLHGGQTLYNAGAQHAWLHRHDITKIGLNIYAYPPLFAVIFSPLGLLPLKWAFWTWNLLSAAAYTAMVVLISRWATRLKMNQLILISLGLLFYPLFENFYMGQVDIFLSFLVALGFYLIYGKEKNSTGGALIALAACIKVTPAIFIVFWLIQRKWRIIKGASIMVVGSIILTSLLVPMNLYSYYIFHTLSQVNAVDFRYGGAPWNGSFKGILMATRFKSLAPISAWVFGFGVPIAFLVYFEKQKPEQHYDLRLVVALLGFLILFSSPLIEIHTWLLIVTPLLLSTGYWLDMIRESPKLNQLFPLSLIFLAWLFFIAPNIPAVLPSVNGVPLIRQWIEPSIFSHHRILSGYFALPGGNHGFSSIAIAIQYMFAAIITFGSVAIGIVNNQRESRLLRNQIRALSPL</sequence>
<evidence type="ECO:0000256" key="2">
    <source>
        <dbReference type="ARBA" id="ARBA00022475"/>
    </source>
</evidence>
<accession>A0ABN5H150</accession>
<feature type="transmembrane region" description="Helical" evidence="8">
    <location>
        <begin position="279"/>
        <end position="296"/>
    </location>
</feature>
<name>A0ABN5H150_9FIRM</name>
<comment type="subcellular location">
    <subcellularLocation>
        <location evidence="1">Cell membrane</location>
        <topology evidence="1">Multi-pass membrane protein</topology>
    </subcellularLocation>
</comment>
<feature type="transmembrane region" description="Helical" evidence="8">
    <location>
        <begin position="357"/>
        <end position="379"/>
    </location>
</feature>
<dbReference type="Proteomes" id="UP000325292">
    <property type="component" value="Chromosome"/>
</dbReference>
<keyword evidence="3" id="KW-0808">Transferase</keyword>
<keyword evidence="5 8" id="KW-1133">Transmembrane helix</keyword>
<evidence type="ECO:0000256" key="8">
    <source>
        <dbReference type="SAM" id="Phobius"/>
    </source>
</evidence>
<dbReference type="InterPro" id="IPR018584">
    <property type="entry name" value="GT87"/>
</dbReference>
<keyword evidence="6 8" id="KW-0472">Membrane</keyword>
<feature type="transmembrane region" description="Helical" evidence="8">
    <location>
        <begin position="188"/>
        <end position="207"/>
    </location>
</feature>
<reference evidence="9 10" key="1">
    <citation type="journal article" date="2019" name="Sci. Rep.">
        <title>Sulfobacillus thermotolerans: new insights into resistance and metabolic capacities of acidophilic chemolithotrophs.</title>
        <authorList>
            <person name="Panyushkina A.E."/>
            <person name="Babenko V.V."/>
            <person name="Nikitina A.S."/>
            <person name="Selezneva O.V."/>
            <person name="Tsaplina I.A."/>
            <person name="Letarova M.A."/>
            <person name="Kostryukova E.S."/>
            <person name="Letarov A.V."/>
        </authorList>
    </citation>
    <scope>NUCLEOTIDE SEQUENCE [LARGE SCALE GENOMIC DNA]</scope>
    <source>
        <strain evidence="9 10">Kr1</strain>
    </source>
</reference>
<feature type="transmembrane region" description="Helical" evidence="8">
    <location>
        <begin position="327"/>
        <end position="345"/>
    </location>
</feature>
<evidence type="ECO:0000313" key="9">
    <source>
        <dbReference type="EMBL" id="AUW94321.1"/>
    </source>
</evidence>
<feature type="transmembrane region" description="Helical" evidence="8">
    <location>
        <begin position="419"/>
        <end position="441"/>
    </location>
</feature>
<evidence type="ECO:0000256" key="6">
    <source>
        <dbReference type="ARBA" id="ARBA00023136"/>
    </source>
</evidence>
<feature type="transmembrane region" description="Helical" evidence="8">
    <location>
        <begin position="112"/>
        <end position="130"/>
    </location>
</feature>
<organism evidence="9 10">
    <name type="scientific">Sulfobacillus thermotolerans</name>
    <dbReference type="NCBI Taxonomy" id="338644"/>
    <lineage>
        <taxon>Bacteria</taxon>
        <taxon>Bacillati</taxon>
        <taxon>Bacillota</taxon>
        <taxon>Clostridia</taxon>
        <taxon>Eubacteriales</taxon>
        <taxon>Clostridiales Family XVII. Incertae Sedis</taxon>
        <taxon>Sulfobacillus</taxon>
    </lineage>
</organism>
<evidence type="ECO:0000313" key="10">
    <source>
        <dbReference type="Proteomes" id="UP000325292"/>
    </source>
</evidence>
<feature type="transmembrane region" description="Helical" evidence="8">
    <location>
        <begin position="305"/>
        <end position="321"/>
    </location>
</feature>
<evidence type="ECO:0000256" key="7">
    <source>
        <dbReference type="ARBA" id="ARBA00024033"/>
    </source>
</evidence>
<feature type="transmembrane region" description="Helical" evidence="8">
    <location>
        <begin position="86"/>
        <end position="105"/>
    </location>
</feature>
<feature type="transmembrane region" description="Helical" evidence="8">
    <location>
        <begin position="219"/>
        <end position="242"/>
    </location>
</feature>
<evidence type="ECO:0008006" key="11">
    <source>
        <dbReference type="Google" id="ProtNLM"/>
    </source>
</evidence>
<evidence type="ECO:0000256" key="1">
    <source>
        <dbReference type="ARBA" id="ARBA00004651"/>
    </source>
</evidence>
<comment type="similarity">
    <text evidence="7">Belongs to the glycosyltransferase 87 family.</text>
</comment>
<evidence type="ECO:0000256" key="5">
    <source>
        <dbReference type="ARBA" id="ARBA00022989"/>
    </source>
</evidence>
<evidence type="ECO:0000256" key="4">
    <source>
        <dbReference type="ARBA" id="ARBA00022692"/>
    </source>
</evidence>
<protein>
    <recommendedName>
        <fullName evidence="11">DUF2029 domain-containing protein</fullName>
    </recommendedName>
</protein>
<keyword evidence="4 8" id="KW-0812">Transmembrane</keyword>
<keyword evidence="10" id="KW-1185">Reference proteome</keyword>
<keyword evidence="2" id="KW-1003">Cell membrane</keyword>
<proteinExistence type="inferred from homology"/>
<feature type="transmembrane region" description="Helical" evidence="8">
    <location>
        <begin position="159"/>
        <end position="176"/>
    </location>
</feature>